<accession>A0A9P0YKZ2</accession>
<keyword evidence="3" id="KW-1185">Reference proteome</keyword>
<feature type="transmembrane region" description="Helical" evidence="1">
    <location>
        <begin position="106"/>
        <end position="125"/>
    </location>
</feature>
<comment type="caution">
    <text evidence="2">The sequence shown here is derived from an EMBL/GenBank/DDBJ whole genome shotgun (WGS) entry which is preliminary data.</text>
</comment>
<evidence type="ECO:0000313" key="2">
    <source>
        <dbReference type="EMBL" id="CAH9065849.1"/>
    </source>
</evidence>
<name>A0A9P0YKZ2_CUSEU</name>
<keyword evidence="1" id="KW-1133">Transmembrane helix</keyword>
<gene>
    <name evidence="2" type="ORF">CEURO_LOCUS2291</name>
</gene>
<keyword evidence="1" id="KW-0472">Membrane</keyword>
<dbReference type="AlphaFoldDB" id="A0A9P0YKZ2"/>
<organism evidence="2 3">
    <name type="scientific">Cuscuta europaea</name>
    <name type="common">European dodder</name>
    <dbReference type="NCBI Taxonomy" id="41803"/>
    <lineage>
        <taxon>Eukaryota</taxon>
        <taxon>Viridiplantae</taxon>
        <taxon>Streptophyta</taxon>
        <taxon>Embryophyta</taxon>
        <taxon>Tracheophyta</taxon>
        <taxon>Spermatophyta</taxon>
        <taxon>Magnoliopsida</taxon>
        <taxon>eudicotyledons</taxon>
        <taxon>Gunneridae</taxon>
        <taxon>Pentapetalae</taxon>
        <taxon>asterids</taxon>
        <taxon>lamiids</taxon>
        <taxon>Solanales</taxon>
        <taxon>Convolvulaceae</taxon>
        <taxon>Cuscuteae</taxon>
        <taxon>Cuscuta</taxon>
        <taxon>Cuscuta subgen. Cuscuta</taxon>
    </lineage>
</organism>
<sequence>MHLVQYDVTYIIFGNYRFNVLLQDVSDAALLSAAPRKTALGDLVVSKPTPTKNENAFSDIVSFSDTAVVTKAAVSEVRLFLMRYQQLGLILVLNLEMDRCSVMPRVLNLLPVVLFWLARLIPLFLRLKL</sequence>
<keyword evidence="1" id="KW-0812">Transmembrane</keyword>
<evidence type="ECO:0000313" key="3">
    <source>
        <dbReference type="Proteomes" id="UP001152484"/>
    </source>
</evidence>
<dbReference type="EMBL" id="CAMAPE010000005">
    <property type="protein sequence ID" value="CAH9065849.1"/>
    <property type="molecule type" value="Genomic_DNA"/>
</dbReference>
<proteinExistence type="predicted"/>
<protein>
    <submittedName>
        <fullName evidence="2">Uncharacterized protein</fullName>
    </submittedName>
</protein>
<dbReference type="Proteomes" id="UP001152484">
    <property type="component" value="Unassembled WGS sequence"/>
</dbReference>
<reference evidence="2" key="1">
    <citation type="submission" date="2022-07" db="EMBL/GenBank/DDBJ databases">
        <authorList>
            <person name="Macas J."/>
            <person name="Novak P."/>
            <person name="Neumann P."/>
        </authorList>
    </citation>
    <scope>NUCLEOTIDE SEQUENCE</scope>
</reference>
<evidence type="ECO:0000256" key="1">
    <source>
        <dbReference type="SAM" id="Phobius"/>
    </source>
</evidence>